<dbReference type="AlphaFoldDB" id="A0A051U7X7"/>
<protein>
    <recommendedName>
        <fullName evidence="4">PE-PGRS family protein</fullName>
    </recommendedName>
</protein>
<dbReference type="PATRIC" id="fig|1324261.3.peg.2114"/>
<dbReference type="HOGENOM" id="CLU_2094180_0_0_11"/>
<gene>
    <name evidence="2" type="ORF">K875_02096</name>
</gene>
<feature type="chain" id="PRO_5038347013" description="PE-PGRS family protein" evidence="1">
    <location>
        <begin position="29"/>
        <end position="116"/>
    </location>
</feature>
<keyword evidence="3" id="KW-1185">Reference proteome</keyword>
<reference evidence="2 3" key="1">
    <citation type="submission" date="2014-04" db="EMBL/GenBank/DDBJ databases">
        <title>The Genome Sequence of Mycobacterium tuberculosis TKK-01-0051.</title>
        <authorList>
            <consortium name="The Broad Institute Genomics Platform"/>
            <consortium name="The Broad Institute Genome Sequencing Center for Infectious Disease"/>
            <person name="Earl A.M."/>
            <person name="Cohen K."/>
            <person name="Pym A."/>
            <person name="Bishai W."/>
            <person name="Maharaj K."/>
            <person name="Desjardins C."/>
            <person name="Abeel T."/>
            <person name="Young S."/>
            <person name="Zeng Q."/>
            <person name="Gargeya S."/>
            <person name="Abouelleil A."/>
            <person name="Alvarado L."/>
            <person name="Chapman S.B."/>
            <person name="Gainer-Dewar J."/>
            <person name="Goldberg J."/>
            <person name="Griggs A."/>
            <person name="Gujja S."/>
            <person name="Hansen M."/>
            <person name="Howarth C."/>
            <person name="Imamovic A."/>
            <person name="Larimer J."/>
            <person name="Murphy C."/>
            <person name="Naylor J."/>
            <person name="Pearson M."/>
            <person name="Poon T.W."/>
            <person name="Priest M."/>
            <person name="Roberts A."/>
            <person name="Saif S."/>
            <person name="Shea T."/>
            <person name="Sykes S."/>
            <person name="Wortman J."/>
            <person name="Nusbaum C."/>
            <person name="Birren B."/>
        </authorList>
    </citation>
    <scope>NUCLEOTIDE SEQUENCE [LARGE SCALE GENOMIC DNA]</scope>
    <source>
        <strain evidence="2 3">TKK-01-0051</strain>
    </source>
</reference>
<keyword evidence="1" id="KW-0732">Signal</keyword>
<sequence>MLSKLTLMKPLVVAGAVAAAIAAAPAAAADVYVAGPAANSPAPTHVTFKDDPGGGGCDANGNCGSGGQFNGPGGGPGGQGCVPGVGCGSGGQNAGPGGIPGGTGCLPGVGCGSGHA</sequence>
<comment type="caution">
    <text evidence="2">The sequence shown here is derived from an EMBL/GenBank/DDBJ whole genome shotgun (WGS) entry which is preliminary data.</text>
</comment>
<proteinExistence type="predicted"/>
<feature type="signal peptide" evidence="1">
    <location>
        <begin position="1"/>
        <end position="28"/>
    </location>
</feature>
<dbReference type="Proteomes" id="UP000025947">
    <property type="component" value="Unassembled WGS sequence"/>
</dbReference>
<evidence type="ECO:0000313" key="3">
    <source>
        <dbReference type="Proteomes" id="UP000025947"/>
    </source>
</evidence>
<accession>A0A051U7X7</accession>
<evidence type="ECO:0000256" key="1">
    <source>
        <dbReference type="SAM" id="SignalP"/>
    </source>
</evidence>
<evidence type="ECO:0000313" key="2">
    <source>
        <dbReference type="EMBL" id="KBZ64706.1"/>
    </source>
</evidence>
<evidence type="ECO:0008006" key="4">
    <source>
        <dbReference type="Google" id="ProtNLM"/>
    </source>
</evidence>
<dbReference type="EMBL" id="JLXW01000005">
    <property type="protein sequence ID" value="KBZ64706.1"/>
    <property type="molecule type" value="Genomic_DNA"/>
</dbReference>
<name>A0A051U7X7_9MYCO</name>
<organism evidence="2 3">
    <name type="scientific">Mycobacterium [tuberculosis] TKK-01-0051</name>
    <dbReference type="NCBI Taxonomy" id="1324261"/>
    <lineage>
        <taxon>Bacteria</taxon>
        <taxon>Bacillati</taxon>
        <taxon>Actinomycetota</taxon>
        <taxon>Actinomycetes</taxon>
        <taxon>Mycobacteriales</taxon>
        <taxon>Mycobacteriaceae</taxon>
        <taxon>Mycobacterium</taxon>
        <taxon>Mycobacterium avium complex (MAC)</taxon>
    </lineage>
</organism>